<accession>A0A1S9PKT1</accession>
<sequence>MPRKKYKDQEQVLTHFIRTRLTKKAFDRLDKISKESDCHTVGEVARKLLSTEKITLFYRDVTLDRFMEELALVRKELKAIGININQLTKGYHIASKKQQPTNYIMAEVVKLYRQVDGKTEDLLHIINQLAQKWLQE</sequence>
<dbReference type="EMBL" id="MBTF01000001">
    <property type="protein sequence ID" value="OOQ61545.1"/>
    <property type="molecule type" value="Genomic_DNA"/>
</dbReference>
<dbReference type="RefSeq" id="WP_078345712.1">
    <property type="nucleotide sequence ID" value="NZ_MBTF01000001.1"/>
</dbReference>
<evidence type="ECO:0000313" key="2">
    <source>
        <dbReference type="Proteomes" id="UP000189739"/>
    </source>
</evidence>
<evidence type="ECO:0008006" key="3">
    <source>
        <dbReference type="Google" id="ProtNLM"/>
    </source>
</evidence>
<reference evidence="1 2" key="1">
    <citation type="submission" date="2016-07" db="EMBL/GenBank/DDBJ databases">
        <title>Genomic analysis of zinc-resistant bacterium Mucilaginibacter pedocola TBZ30.</title>
        <authorList>
            <person name="Huang J."/>
            <person name="Tang J."/>
        </authorList>
    </citation>
    <scope>NUCLEOTIDE SEQUENCE [LARGE SCALE GENOMIC DNA]</scope>
    <source>
        <strain evidence="1 2">TBZ30</strain>
    </source>
</reference>
<proteinExistence type="predicted"/>
<dbReference type="STRING" id="1792845.BC343_00240"/>
<evidence type="ECO:0000313" key="1">
    <source>
        <dbReference type="EMBL" id="OOQ61545.1"/>
    </source>
</evidence>
<protein>
    <recommendedName>
        <fullName evidence="3">Mobilization protein</fullName>
    </recommendedName>
</protein>
<dbReference type="AlphaFoldDB" id="A0A1S9PKT1"/>
<keyword evidence="2" id="KW-1185">Reference proteome</keyword>
<dbReference type="OrthoDB" id="678846at2"/>
<comment type="caution">
    <text evidence="1">The sequence shown here is derived from an EMBL/GenBank/DDBJ whole genome shotgun (WGS) entry which is preliminary data.</text>
</comment>
<name>A0A1S9PKT1_9SPHI</name>
<organism evidence="1 2">
    <name type="scientific">Mucilaginibacter pedocola</name>
    <dbReference type="NCBI Taxonomy" id="1792845"/>
    <lineage>
        <taxon>Bacteria</taxon>
        <taxon>Pseudomonadati</taxon>
        <taxon>Bacteroidota</taxon>
        <taxon>Sphingobacteriia</taxon>
        <taxon>Sphingobacteriales</taxon>
        <taxon>Sphingobacteriaceae</taxon>
        <taxon>Mucilaginibacter</taxon>
    </lineage>
</organism>
<gene>
    <name evidence="1" type="ORF">BC343_00240</name>
</gene>
<dbReference type="Proteomes" id="UP000189739">
    <property type="component" value="Unassembled WGS sequence"/>
</dbReference>